<feature type="chain" id="PRO_5027746553" evidence="5">
    <location>
        <begin position="22"/>
        <end position="212"/>
    </location>
</feature>
<evidence type="ECO:0000256" key="5">
    <source>
        <dbReference type="SAM" id="SignalP"/>
    </source>
</evidence>
<evidence type="ECO:0000313" key="6">
    <source>
        <dbReference type="EMBL" id="BCJ89819.1"/>
    </source>
</evidence>
<dbReference type="PROSITE" id="PS50005">
    <property type="entry name" value="TPR"/>
    <property type="match status" value="2"/>
</dbReference>
<evidence type="ECO:0000256" key="3">
    <source>
        <dbReference type="PROSITE-ProRule" id="PRU00339"/>
    </source>
</evidence>
<dbReference type="Gene3D" id="1.25.40.10">
    <property type="entry name" value="Tetratricopeptide repeat domain"/>
    <property type="match status" value="1"/>
</dbReference>
<protein>
    <submittedName>
        <fullName evidence="6">Uncharacterized protein</fullName>
    </submittedName>
</protein>
<proteinExistence type="predicted"/>
<dbReference type="InterPro" id="IPR019734">
    <property type="entry name" value="TPR_rpt"/>
</dbReference>
<organism evidence="6 7">
    <name type="scientific">Terrihabitans soli</name>
    <dbReference type="NCBI Taxonomy" id="708113"/>
    <lineage>
        <taxon>Bacteria</taxon>
        <taxon>Pseudomonadati</taxon>
        <taxon>Pseudomonadota</taxon>
        <taxon>Alphaproteobacteria</taxon>
        <taxon>Hyphomicrobiales</taxon>
        <taxon>Terrihabitans</taxon>
    </lineage>
</organism>
<dbReference type="Pfam" id="PF14559">
    <property type="entry name" value="TPR_19"/>
    <property type="match status" value="1"/>
</dbReference>
<keyword evidence="1" id="KW-0677">Repeat</keyword>
<keyword evidence="2 3" id="KW-0802">TPR repeat</keyword>
<feature type="repeat" description="TPR" evidence="3">
    <location>
        <begin position="126"/>
        <end position="159"/>
    </location>
</feature>
<dbReference type="EMBL" id="AP023361">
    <property type="protein sequence ID" value="BCJ89819.1"/>
    <property type="molecule type" value="Genomic_DNA"/>
</dbReference>
<evidence type="ECO:0000313" key="7">
    <source>
        <dbReference type="Proteomes" id="UP000515317"/>
    </source>
</evidence>
<dbReference type="PANTHER" id="PTHR44858:SF1">
    <property type="entry name" value="UDP-N-ACETYLGLUCOSAMINE--PEPTIDE N-ACETYLGLUCOSAMINYLTRANSFERASE SPINDLY-RELATED"/>
    <property type="match status" value="1"/>
</dbReference>
<sequence>MTARFSLACLLLALATAPSFAQTSGAQSAAQPDPLLDADLGMPEQNEPIGNDREARLDRLFDRLAAAKTVEDAKRYERTIDELWGHSGSDTADLLTLRAEELVAGEDQAGALKLLEAALQAKPDYAEGWNKRATLYFLRGDYVSAMSAIRETLRYEPRHYGAWAGLGRILQQTGDDRKALEAYRRALAIHPHLDGLKDEVDALVGKVRGEAL</sequence>
<name>A0A6S6QLQ0_9HYPH</name>
<keyword evidence="5" id="KW-0732">Signal</keyword>
<dbReference type="AlphaFoldDB" id="A0A6S6QLQ0"/>
<keyword evidence="7" id="KW-1185">Reference proteome</keyword>
<feature type="repeat" description="TPR" evidence="3">
    <location>
        <begin position="160"/>
        <end position="193"/>
    </location>
</feature>
<dbReference type="RefSeq" id="WP_222876502.1">
    <property type="nucleotide sequence ID" value="NZ_AP023361.1"/>
</dbReference>
<dbReference type="Proteomes" id="UP000515317">
    <property type="component" value="Chromosome"/>
</dbReference>
<dbReference type="KEGG" id="tso:IZ6_05540"/>
<dbReference type="InterPro" id="IPR050498">
    <property type="entry name" value="Ycf3"/>
</dbReference>
<dbReference type="SUPFAM" id="SSF48452">
    <property type="entry name" value="TPR-like"/>
    <property type="match status" value="1"/>
</dbReference>
<evidence type="ECO:0000256" key="2">
    <source>
        <dbReference type="ARBA" id="ARBA00022803"/>
    </source>
</evidence>
<evidence type="ECO:0000256" key="1">
    <source>
        <dbReference type="ARBA" id="ARBA00022737"/>
    </source>
</evidence>
<dbReference type="PANTHER" id="PTHR44858">
    <property type="entry name" value="TETRATRICOPEPTIDE REPEAT PROTEIN 6"/>
    <property type="match status" value="1"/>
</dbReference>
<dbReference type="SMART" id="SM00028">
    <property type="entry name" value="TPR"/>
    <property type="match status" value="3"/>
</dbReference>
<gene>
    <name evidence="6" type="ORF">IZ6_05540</name>
</gene>
<reference evidence="6 7" key="1">
    <citation type="submission" date="2020-08" db="EMBL/GenBank/DDBJ databases">
        <title>Genome sequence of Rhizobiales bacterium strain IZ6.</title>
        <authorList>
            <person name="Nakai R."/>
            <person name="Naganuma T."/>
        </authorList>
    </citation>
    <scope>NUCLEOTIDE SEQUENCE [LARGE SCALE GENOMIC DNA]</scope>
    <source>
        <strain evidence="6 7">IZ6</strain>
    </source>
</reference>
<evidence type="ECO:0000256" key="4">
    <source>
        <dbReference type="SAM" id="MobiDB-lite"/>
    </source>
</evidence>
<dbReference type="InterPro" id="IPR011990">
    <property type="entry name" value="TPR-like_helical_dom_sf"/>
</dbReference>
<accession>A0A6S6QLQ0</accession>
<feature type="signal peptide" evidence="5">
    <location>
        <begin position="1"/>
        <end position="21"/>
    </location>
</feature>
<feature type="region of interest" description="Disordered" evidence="4">
    <location>
        <begin position="25"/>
        <end position="51"/>
    </location>
</feature>